<gene>
    <name evidence="1" type="ORF">HHU12_18845</name>
</gene>
<dbReference type="Proteomes" id="UP000576082">
    <property type="component" value="Unassembled WGS sequence"/>
</dbReference>
<dbReference type="AlphaFoldDB" id="A0A7X9RWL9"/>
<dbReference type="EMBL" id="JABANE010000053">
    <property type="protein sequence ID" value="NME70039.1"/>
    <property type="molecule type" value="Genomic_DNA"/>
</dbReference>
<comment type="caution">
    <text evidence="1">The sequence shown here is derived from an EMBL/GenBank/DDBJ whole genome shotgun (WGS) entry which is preliminary data.</text>
</comment>
<sequence>MRALTKKEQDIIAIIKASLRESMKFGFIAEYMSVVLPNHKALAEEALAKLCPHSGAQKEKLTKDDVNIIRKVMEFIAEPNTPFVNIIHPYHRSLAMEYQNTWLYNLSELGTPMNNVPSYLK</sequence>
<dbReference type="RefSeq" id="WP_169658288.1">
    <property type="nucleotide sequence ID" value="NZ_JABANE010000053.1"/>
</dbReference>
<proteinExistence type="predicted"/>
<reference evidence="1 2" key="1">
    <citation type="submission" date="2020-04" db="EMBL/GenBank/DDBJ databases">
        <title>Flammeovirga sp. SR4, a novel species isolated from seawater.</title>
        <authorList>
            <person name="Wang X."/>
        </authorList>
    </citation>
    <scope>NUCLEOTIDE SEQUENCE [LARGE SCALE GENOMIC DNA]</scope>
    <source>
        <strain evidence="1 2">ATCC 23126</strain>
    </source>
</reference>
<organism evidence="1 2">
    <name type="scientific">Flammeovirga aprica JL-4</name>
    <dbReference type="NCBI Taxonomy" id="694437"/>
    <lineage>
        <taxon>Bacteria</taxon>
        <taxon>Pseudomonadati</taxon>
        <taxon>Bacteroidota</taxon>
        <taxon>Cytophagia</taxon>
        <taxon>Cytophagales</taxon>
        <taxon>Flammeovirgaceae</taxon>
        <taxon>Flammeovirga</taxon>
    </lineage>
</organism>
<name>A0A7X9RWL9_9BACT</name>
<protein>
    <submittedName>
        <fullName evidence="1">Uncharacterized protein</fullName>
    </submittedName>
</protein>
<accession>A0A7X9RWL9</accession>
<keyword evidence="2" id="KW-1185">Reference proteome</keyword>
<evidence type="ECO:0000313" key="1">
    <source>
        <dbReference type="EMBL" id="NME70039.1"/>
    </source>
</evidence>
<evidence type="ECO:0000313" key="2">
    <source>
        <dbReference type="Proteomes" id="UP000576082"/>
    </source>
</evidence>